<dbReference type="AlphaFoldDB" id="A0A4R5ABT9"/>
<sequence length="67" mass="7058">MPPSIIFQRAVGALHQRLTQIRDPRRHDAGYTTEVVVVTALLIALGIAAVAVIAAKVRAKASGLDLG</sequence>
<comment type="caution">
    <text evidence="2">The sequence shown here is derived from an EMBL/GenBank/DDBJ whole genome shotgun (WGS) entry which is preliminary data.</text>
</comment>
<keyword evidence="1" id="KW-0472">Membrane</keyword>
<reference evidence="2 3" key="1">
    <citation type="submission" date="2019-03" db="EMBL/GenBank/DDBJ databases">
        <title>Draft genome sequences of novel Actinobacteria.</title>
        <authorList>
            <person name="Sahin N."/>
            <person name="Ay H."/>
            <person name="Saygin H."/>
        </authorList>
    </citation>
    <scope>NUCLEOTIDE SEQUENCE [LARGE SCALE GENOMIC DNA]</scope>
    <source>
        <strain evidence="2 3">DSM 45941</strain>
    </source>
</reference>
<protein>
    <submittedName>
        <fullName evidence="2">Uncharacterized protein</fullName>
    </submittedName>
</protein>
<dbReference type="EMBL" id="SMKY01000292">
    <property type="protein sequence ID" value="TDD67232.1"/>
    <property type="molecule type" value="Genomic_DNA"/>
</dbReference>
<keyword evidence="1" id="KW-1133">Transmembrane helix</keyword>
<evidence type="ECO:0000256" key="1">
    <source>
        <dbReference type="SAM" id="Phobius"/>
    </source>
</evidence>
<gene>
    <name evidence="2" type="ORF">E1293_38295</name>
</gene>
<proteinExistence type="predicted"/>
<keyword evidence="3" id="KW-1185">Reference proteome</keyword>
<feature type="transmembrane region" description="Helical" evidence="1">
    <location>
        <begin position="35"/>
        <end position="55"/>
    </location>
</feature>
<organism evidence="2 3">
    <name type="scientific">Actinomadura darangshiensis</name>
    <dbReference type="NCBI Taxonomy" id="705336"/>
    <lineage>
        <taxon>Bacteria</taxon>
        <taxon>Bacillati</taxon>
        <taxon>Actinomycetota</taxon>
        <taxon>Actinomycetes</taxon>
        <taxon>Streptosporangiales</taxon>
        <taxon>Thermomonosporaceae</taxon>
        <taxon>Actinomadura</taxon>
    </lineage>
</organism>
<name>A0A4R5ABT9_9ACTN</name>
<dbReference type="RefSeq" id="WP_132203574.1">
    <property type="nucleotide sequence ID" value="NZ_SMKY01000292.1"/>
</dbReference>
<evidence type="ECO:0000313" key="2">
    <source>
        <dbReference type="EMBL" id="TDD67232.1"/>
    </source>
</evidence>
<keyword evidence="1" id="KW-0812">Transmembrane</keyword>
<evidence type="ECO:0000313" key="3">
    <source>
        <dbReference type="Proteomes" id="UP000295578"/>
    </source>
</evidence>
<dbReference type="Proteomes" id="UP000295578">
    <property type="component" value="Unassembled WGS sequence"/>
</dbReference>
<accession>A0A4R5ABT9</accession>